<feature type="transmembrane region" description="Helical" evidence="1">
    <location>
        <begin position="73"/>
        <end position="92"/>
    </location>
</feature>
<evidence type="ECO:0000313" key="3">
    <source>
        <dbReference type="Proteomes" id="UP000800092"/>
    </source>
</evidence>
<dbReference type="EMBL" id="ML991800">
    <property type="protein sequence ID" value="KAF2234221.1"/>
    <property type="molecule type" value="Genomic_DNA"/>
</dbReference>
<evidence type="ECO:0000256" key="1">
    <source>
        <dbReference type="SAM" id="Phobius"/>
    </source>
</evidence>
<evidence type="ECO:0000313" key="2">
    <source>
        <dbReference type="EMBL" id="KAF2234221.1"/>
    </source>
</evidence>
<proteinExistence type="predicted"/>
<reference evidence="2" key="1">
    <citation type="journal article" date="2020" name="Stud. Mycol.">
        <title>101 Dothideomycetes genomes: a test case for predicting lifestyles and emergence of pathogens.</title>
        <authorList>
            <person name="Haridas S."/>
            <person name="Albert R."/>
            <person name="Binder M."/>
            <person name="Bloem J."/>
            <person name="Labutti K."/>
            <person name="Salamov A."/>
            <person name="Andreopoulos B."/>
            <person name="Baker S."/>
            <person name="Barry K."/>
            <person name="Bills G."/>
            <person name="Bluhm B."/>
            <person name="Cannon C."/>
            <person name="Castanera R."/>
            <person name="Culley D."/>
            <person name="Daum C."/>
            <person name="Ezra D."/>
            <person name="Gonzalez J."/>
            <person name="Henrissat B."/>
            <person name="Kuo A."/>
            <person name="Liang C."/>
            <person name="Lipzen A."/>
            <person name="Lutzoni F."/>
            <person name="Magnuson J."/>
            <person name="Mondo S."/>
            <person name="Nolan M."/>
            <person name="Ohm R."/>
            <person name="Pangilinan J."/>
            <person name="Park H.-J."/>
            <person name="Ramirez L."/>
            <person name="Alfaro M."/>
            <person name="Sun H."/>
            <person name="Tritt A."/>
            <person name="Yoshinaga Y."/>
            <person name="Zwiers L.-H."/>
            <person name="Turgeon B."/>
            <person name="Goodwin S."/>
            <person name="Spatafora J."/>
            <person name="Crous P."/>
            <person name="Grigoriev I."/>
        </authorList>
    </citation>
    <scope>NUCLEOTIDE SEQUENCE</scope>
    <source>
        <strain evidence="2">Tuck. ex Michener</strain>
    </source>
</reference>
<keyword evidence="1" id="KW-0812">Transmembrane</keyword>
<dbReference type="AlphaFoldDB" id="A0A6A6H8U3"/>
<protein>
    <submittedName>
        <fullName evidence="2">Uncharacterized protein</fullName>
    </submittedName>
</protein>
<accession>A0A6A6H8U3</accession>
<keyword evidence="1" id="KW-1133">Transmembrane helix</keyword>
<name>A0A6A6H8U3_VIRVR</name>
<keyword evidence="1" id="KW-0472">Membrane</keyword>
<dbReference type="Proteomes" id="UP000800092">
    <property type="component" value="Unassembled WGS sequence"/>
</dbReference>
<gene>
    <name evidence="2" type="ORF">EV356DRAFT_502549</name>
</gene>
<keyword evidence="3" id="KW-1185">Reference proteome</keyword>
<sequence>MFQNGTSLSRVPPIKHACRSAWASSYPLLPADNNQTWIFKWVSRTTLDSTEQFKPPPKLPLNHSLRRSGFSTIFSPLIASIISFPISFLISLTSSTTRNQMTSLHLRPWASQHGSWFQNENPCF</sequence>
<organism evidence="2 3">
    <name type="scientific">Viridothelium virens</name>
    <name type="common">Speckled blister lichen</name>
    <name type="synonym">Trypethelium virens</name>
    <dbReference type="NCBI Taxonomy" id="1048519"/>
    <lineage>
        <taxon>Eukaryota</taxon>
        <taxon>Fungi</taxon>
        <taxon>Dikarya</taxon>
        <taxon>Ascomycota</taxon>
        <taxon>Pezizomycotina</taxon>
        <taxon>Dothideomycetes</taxon>
        <taxon>Dothideomycetes incertae sedis</taxon>
        <taxon>Trypetheliales</taxon>
        <taxon>Trypetheliaceae</taxon>
        <taxon>Viridothelium</taxon>
    </lineage>
</organism>